<proteinExistence type="inferred from homology"/>
<dbReference type="SUPFAM" id="SSF46785">
    <property type="entry name" value="Winged helix' DNA-binding domain"/>
    <property type="match status" value="1"/>
</dbReference>
<comment type="caution">
    <text evidence="6">The sequence shown here is derived from an EMBL/GenBank/DDBJ whole genome shotgun (WGS) entry which is preliminary data.</text>
</comment>
<evidence type="ECO:0000313" key="7">
    <source>
        <dbReference type="Proteomes" id="UP000003165"/>
    </source>
</evidence>
<dbReference type="FunFam" id="1.10.10.10:FF:000001">
    <property type="entry name" value="LysR family transcriptional regulator"/>
    <property type="match status" value="1"/>
</dbReference>
<dbReference type="Pfam" id="PF03466">
    <property type="entry name" value="LysR_substrate"/>
    <property type="match status" value="1"/>
</dbReference>
<dbReference type="SUPFAM" id="SSF53850">
    <property type="entry name" value="Periplasmic binding protein-like II"/>
    <property type="match status" value="1"/>
</dbReference>
<keyword evidence="7" id="KW-1185">Reference proteome</keyword>
<dbReference type="PANTHER" id="PTHR30579:SF7">
    <property type="entry name" value="HTH-TYPE TRANSCRIPTIONAL REGULATOR LRHA-RELATED"/>
    <property type="match status" value="1"/>
</dbReference>
<evidence type="ECO:0000256" key="4">
    <source>
        <dbReference type="ARBA" id="ARBA00023163"/>
    </source>
</evidence>
<dbReference type="Gene3D" id="3.40.190.10">
    <property type="entry name" value="Periplasmic binding protein-like II"/>
    <property type="match status" value="2"/>
</dbReference>
<keyword evidence="2" id="KW-0805">Transcription regulation</keyword>
<keyword evidence="3" id="KW-0238">DNA-binding</keyword>
<evidence type="ECO:0000256" key="2">
    <source>
        <dbReference type="ARBA" id="ARBA00023015"/>
    </source>
</evidence>
<sequence>MAMDLDTALLRAFVSVVRSGSINRAASRLQRTQPAVSQQIRKLEQQLGQPLLERSPRGISLTGAGESLLPYAERLLMLTDQLLPGLGSLPTSAQHRRIGIMEDFVGTRLPRVLADFASVHPGLRLSVTVGLKVELFAAMNAGELDVMVSSPLGDSGPLLKPEAQFLCPLAWFAARGKPLATTSLPLVIFSAPCSWREQTLATLNRAGQPWHIVFESFSLPAIQAAVEAGLGVAAMLADTPPANSYCINDGSLPPLPGMPVGVYRQSGDSDPLSGQLAALFCRELGEPVALPATTA</sequence>
<dbReference type="Gene3D" id="1.10.10.10">
    <property type="entry name" value="Winged helix-like DNA-binding domain superfamily/Winged helix DNA-binding domain"/>
    <property type="match status" value="1"/>
</dbReference>
<dbReference type="EMBL" id="ACIS01000004">
    <property type="protein sequence ID" value="EEG08906.1"/>
    <property type="molecule type" value="Genomic_DNA"/>
</dbReference>
<evidence type="ECO:0000256" key="3">
    <source>
        <dbReference type="ARBA" id="ARBA00023125"/>
    </source>
</evidence>
<gene>
    <name evidence="6" type="ORF">FuraDRAFT_1666</name>
</gene>
<comment type="similarity">
    <text evidence="1">Belongs to the LysR transcriptional regulatory family.</text>
</comment>
<evidence type="ECO:0000313" key="6">
    <source>
        <dbReference type="EMBL" id="EEG08906.1"/>
    </source>
</evidence>
<dbReference type="PRINTS" id="PR00039">
    <property type="entry name" value="HTHLYSR"/>
</dbReference>
<name>B9Z2V3_9NEIS</name>
<dbReference type="InterPro" id="IPR050176">
    <property type="entry name" value="LTTR"/>
</dbReference>
<dbReference type="GO" id="GO:0003700">
    <property type="term" value="F:DNA-binding transcription factor activity"/>
    <property type="evidence" value="ECO:0007669"/>
    <property type="project" value="InterPro"/>
</dbReference>
<dbReference type="PANTHER" id="PTHR30579">
    <property type="entry name" value="TRANSCRIPTIONAL REGULATOR"/>
    <property type="match status" value="1"/>
</dbReference>
<feature type="domain" description="HTH lysR-type" evidence="5">
    <location>
        <begin position="5"/>
        <end position="62"/>
    </location>
</feature>
<organism evidence="6 7">
    <name type="scientific">Pseudogulbenkiania ferrooxidans 2002</name>
    <dbReference type="NCBI Taxonomy" id="279714"/>
    <lineage>
        <taxon>Bacteria</taxon>
        <taxon>Pseudomonadati</taxon>
        <taxon>Pseudomonadota</taxon>
        <taxon>Betaproteobacteria</taxon>
        <taxon>Neisseriales</taxon>
        <taxon>Chromobacteriaceae</taxon>
        <taxon>Pseudogulbenkiania</taxon>
    </lineage>
</organism>
<dbReference type="InterPro" id="IPR036390">
    <property type="entry name" value="WH_DNA-bd_sf"/>
</dbReference>
<dbReference type="eggNOG" id="COG0583">
    <property type="taxonomic scope" value="Bacteria"/>
</dbReference>
<evidence type="ECO:0000256" key="1">
    <source>
        <dbReference type="ARBA" id="ARBA00009437"/>
    </source>
</evidence>
<dbReference type="InterPro" id="IPR000847">
    <property type="entry name" value="LysR_HTH_N"/>
</dbReference>
<accession>B9Z2V3</accession>
<dbReference type="Proteomes" id="UP000003165">
    <property type="component" value="Unassembled WGS sequence"/>
</dbReference>
<protein>
    <submittedName>
        <fullName evidence="6">Transcriptional regulator, LysR family</fullName>
    </submittedName>
</protein>
<dbReference type="GO" id="GO:0003677">
    <property type="term" value="F:DNA binding"/>
    <property type="evidence" value="ECO:0007669"/>
    <property type="project" value="UniProtKB-KW"/>
</dbReference>
<dbReference type="AlphaFoldDB" id="B9Z2V3"/>
<evidence type="ECO:0000259" key="5">
    <source>
        <dbReference type="PROSITE" id="PS50931"/>
    </source>
</evidence>
<dbReference type="Pfam" id="PF00126">
    <property type="entry name" value="HTH_1"/>
    <property type="match status" value="1"/>
</dbReference>
<dbReference type="InterPro" id="IPR036388">
    <property type="entry name" value="WH-like_DNA-bd_sf"/>
</dbReference>
<dbReference type="PROSITE" id="PS50931">
    <property type="entry name" value="HTH_LYSR"/>
    <property type="match status" value="1"/>
</dbReference>
<reference evidence="6 7" key="1">
    <citation type="submission" date="2009-02" db="EMBL/GenBank/DDBJ databases">
        <title>Sequencing of the draft genome and assembly of Lutiella nitroferrum 2002.</title>
        <authorList>
            <consortium name="US DOE Joint Genome Institute (JGI-PGF)"/>
            <person name="Lucas S."/>
            <person name="Copeland A."/>
            <person name="Lapidus A."/>
            <person name="Glavina del Rio T."/>
            <person name="Tice H."/>
            <person name="Bruce D."/>
            <person name="Goodwin L."/>
            <person name="Pitluck S."/>
            <person name="Larimer F."/>
            <person name="Land M.L."/>
            <person name="Hauser L."/>
            <person name="Coates J.D."/>
        </authorList>
    </citation>
    <scope>NUCLEOTIDE SEQUENCE [LARGE SCALE GENOMIC DNA]</scope>
    <source>
        <strain evidence="6 7">2002</strain>
    </source>
</reference>
<keyword evidence="4" id="KW-0804">Transcription</keyword>
<dbReference type="InterPro" id="IPR005119">
    <property type="entry name" value="LysR_subst-bd"/>
</dbReference>